<sequence length="301" mass="34047">MLTSILFEAQRSLKMTAQQKLEDDDDDDAPLKTMTLYLKTTTLHKRNLAAGGSWTALLRRPHHQMDCHACESAPVYESSVSILCLPPCTKEPPSISSSPSPPAPSSAATRRKPKNSLANRLGALTKLFFMCCAIIPIGKNSSINDGEGSGGCYYLVDAGYTNGEGFLAPYRGRRYHLSELRDGRTPQNMEECFNKNHASARNVIERCFGLLKMRWAILHSPSFYPIKTQCRIILACCLLHNLIRKEMEVDPLEHELEDFEEEEEDENEETIGTIDSSNEWTAWRNELAMEMYNEWRGNRGH</sequence>
<protein>
    <recommendedName>
        <fullName evidence="10">DDE Tnp4 domain-containing protein</fullName>
    </recommendedName>
</protein>
<name>A0AA39W4W5_ACESA</name>
<dbReference type="GO" id="GO:0046872">
    <property type="term" value="F:metal ion binding"/>
    <property type="evidence" value="ECO:0007669"/>
    <property type="project" value="UniProtKB-KW"/>
</dbReference>
<feature type="region of interest" description="Disordered" evidence="9">
    <location>
        <begin position="93"/>
        <end position="114"/>
    </location>
</feature>
<keyword evidence="7" id="KW-0539">Nucleus</keyword>
<gene>
    <name evidence="11" type="ORF">LWI29_033951</name>
</gene>
<keyword evidence="12" id="KW-1185">Reference proteome</keyword>
<dbReference type="InterPro" id="IPR027806">
    <property type="entry name" value="HARBI1_dom"/>
</dbReference>
<evidence type="ECO:0000256" key="4">
    <source>
        <dbReference type="ARBA" id="ARBA00022722"/>
    </source>
</evidence>
<dbReference type="GO" id="GO:0004518">
    <property type="term" value="F:nuclease activity"/>
    <property type="evidence" value="ECO:0007669"/>
    <property type="project" value="UniProtKB-KW"/>
</dbReference>
<reference evidence="11" key="1">
    <citation type="journal article" date="2022" name="Plant J.">
        <title>Strategies of tolerance reflected in two North American maple genomes.</title>
        <authorList>
            <person name="McEvoy S.L."/>
            <person name="Sezen U.U."/>
            <person name="Trouern-Trend A."/>
            <person name="McMahon S.M."/>
            <person name="Schaberg P.G."/>
            <person name="Yang J."/>
            <person name="Wegrzyn J.L."/>
            <person name="Swenson N.G."/>
        </authorList>
    </citation>
    <scope>NUCLEOTIDE SEQUENCE</scope>
    <source>
        <strain evidence="11">NS2018</strain>
    </source>
</reference>
<comment type="cofactor">
    <cofactor evidence="1">
        <name>a divalent metal cation</name>
        <dbReference type="ChEBI" id="CHEBI:60240"/>
    </cofactor>
</comment>
<feature type="coiled-coil region" evidence="8">
    <location>
        <begin position="242"/>
        <end position="269"/>
    </location>
</feature>
<dbReference type="Proteomes" id="UP001168877">
    <property type="component" value="Unassembled WGS sequence"/>
</dbReference>
<evidence type="ECO:0000259" key="10">
    <source>
        <dbReference type="Pfam" id="PF13359"/>
    </source>
</evidence>
<comment type="subcellular location">
    <subcellularLocation>
        <location evidence="2">Nucleus</location>
    </subcellularLocation>
</comment>
<dbReference type="EMBL" id="JAUESC010000003">
    <property type="protein sequence ID" value="KAK0602488.1"/>
    <property type="molecule type" value="Genomic_DNA"/>
</dbReference>
<evidence type="ECO:0000256" key="2">
    <source>
        <dbReference type="ARBA" id="ARBA00004123"/>
    </source>
</evidence>
<dbReference type="InterPro" id="IPR045249">
    <property type="entry name" value="HARBI1-like"/>
</dbReference>
<evidence type="ECO:0000256" key="5">
    <source>
        <dbReference type="ARBA" id="ARBA00022723"/>
    </source>
</evidence>
<keyword evidence="5" id="KW-0479">Metal-binding</keyword>
<evidence type="ECO:0000256" key="6">
    <source>
        <dbReference type="ARBA" id="ARBA00022801"/>
    </source>
</evidence>
<evidence type="ECO:0000313" key="11">
    <source>
        <dbReference type="EMBL" id="KAK0602488.1"/>
    </source>
</evidence>
<reference evidence="11" key="2">
    <citation type="submission" date="2023-06" db="EMBL/GenBank/DDBJ databases">
        <authorList>
            <person name="Swenson N.G."/>
            <person name="Wegrzyn J.L."/>
            <person name="Mcevoy S.L."/>
        </authorList>
    </citation>
    <scope>NUCLEOTIDE SEQUENCE</scope>
    <source>
        <strain evidence="11">NS2018</strain>
        <tissue evidence="11">Leaf</tissue>
    </source>
</reference>
<keyword evidence="6" id="KW-0378">Hydrolase</keyword>
<comment type="similarity">
    <text evidence="3">Belongs to the HARBI1 family.</text>
</comment>
<evidence type="ECO:0000256" key="1">
    <source>
        <dbReference type="ARBA" id="ARBA00001968"/>
    </source>
</evidence>
<dbReference type="Pfam" id="PF13359">
    <property type="entry name" value="DDE_Tnp_4"/>
    <property type="match status" value="1"/>
</dbReference>
<evidence type="ECO:0000256" key="8">
    <source>
        <dbReference type="SAM" id="Coils"/>
    </source>
</evidence>
<evidence type="ECO:0000256" key="7">
    <source>
        <dbReference type="ARBA" id="ARBA00023242"/>
    </source>
</evidence>
<dbReference type="PANTHER" id="PTHR22930">
    <property type="match status" value="1"/>
</dbReference>
<dbReference type="GO" id="GO:0016787">
    <property type="term" value="F:hydrolase activity"/>
    <property type="evidence" value="ECO:0007669"/>
    <property type="project" value="UniProtKB-KW"/>
</dbReference>
<accession>A0AA39W4W5</accession>
<dbReference type="GO" id="GO:0005634">
    <property type="term" value="C:nucleus"/>
    <property type="evidence" value="ECO:0007669"/>
    <property type="project" value="UniProtKB-SubCell"/>
</dbReference>
<evidence type="ECO:0000256" key="3">
    <source>
        <dbReference type="ARBA" id="ARBA00006958"/>
    </source>
</evidence>
<dbReference type="AlphaFoldDB" id="A0AA39W4W5"/>
<feature type="domain" description="DDE Tnp4" evidence="10">
    <location>
        <begin position="151"/>
        <end position="241"/>
    </location>
</feature>
<organism evidence="11 12">
    <name type="scientific">Acer saccharum</name>
    <name type="common">Sugar maple</name>
    <dbReference type="NCBI Taxonomy" id="4024"/>
    <lineage>
        <taxon>Eukaryota</taxon>
        <taxon>Viridiplantae</taxon>
        <taxon>Streptophyta</taxon>
        <taxon>Embryophyta</taxon>
        <taxon>Tracheophyta</taxon>
        <taxon>Spermatophyta</taxon>
        <taxon>Magnoliopsida</taxon>
        <taxon>eudicotyledons</taxon>
        <taxon>Gunneridae</taxon>
        <taxon>Pentapetalae</taxon>
        <taxon>rosids</taxon>
        <taxon>malvids</taxon>
        <taxon>Sapindales</taxon>
        <taxon>Sapindaceae</taxon>
        <taxon>Hippocastanoideae</taxon>
        <taxon>Acereae</taxon>
        <taxon>Acer</taxon>
    </lineage>
</organism>
<evidence type="ECO:0000256" key="9">
    <source>
        <dbReference type="SAM" id="MobiDB-lite"/>
    </source>
</evidence>
<evidence type="ECO:0000313" key="12">
    <source>
        <dbReference type="Proteomes" id="UP001168877"/>
    </source>
</evidence>
<comment type="caution">
    <text evidence="11">The sequence shown here is derived from an EMBL/GenBank/DDBJ whole genome shotgun (WGS) entry which is preliminary data.</text>
</comment>
<proteinExistence type="inferred from homology"/>
<keyword evidence="4" id="KW-0540">Nuclease</keyword>
<keyword evidence="8" id="KW-0175">Coiled coil</keyword>
<dbReference type="PANTHER" id="PTHR22930:SF281">
    <property type="entry name" value="NUCLEASE"/>
    <property type="match status" value="1"/>
</dbReference>